<dbReference type="AlphaFoldDB" id="A0AAN7B0R8"/>
<dbReference type="Proteomes" id="UP001301769">
    <property type="component" value="Unassembled WGS sequence"/>
</dbReference>
<feature type="non-terminal residue" evidence="1">
    <location>
        <position position="219"/>
    </location>
</feature>
<reference evidence="1" key="2">
    <citation type="submission" date="2023-05" db="EMBL/GenBank/DDBJ databases">
        <authorList>
            <consortium name="Lawrence Berkeley National Laboratory"/>
            <person name="Steindorff A."/>
            <person name="Hensen N."/>
            <person name="Bonometti L."/>
            <person name="Westerberg I."/>
            <person name="Brannstrom I.O."/>
            <person name="Guillou S."/>
            <person name="Cros-Aarteil S."/>
            <person name="Calhoun S."/>
            <person name="Haridas S."/>
            <person name="Kuo A."/>
            <person name="Mondo S."/>
            <person name="Pangilinan J."/>
            <person name="Riley R."/>
            <person name="Labutti K."/>
            <person name="Andreopoulos B."/>
            <person name="Lipzen A."/>
            <person name="Chen C."/>
            <person name="Yanf M."/>
            <person name="Daum C."/>
            <person name="Ng V."/>
            <person name="Clum A."/>
            <person name="Ohm R."/>
            <person name="Martin F."/>
            <person name="Silar P."/>
            <person name="Natvig D."/>
            <person name="Lalanne C."/>
            <person name="Gautier V."/>
            <person name="Ament-Velasquez S.L."/>
            <person name="Kruys A."/>
            <person name="Hutchinson M.I."/>
            <person name="Powell A.J."/>
            <person name="Barry K."/>
            <person name="Miller A.N."/>
            <person name="Grigoriev I.V."/>
            <person name="Debuchy R."/>
            <person name="Gladieux P."/>
            <person name="Thoren M.H."/>
            <person name="Johannesson H."/>
        </authorList>
    </citation>
    <scope>NUCLEOTIDE SEQUENCE</scope>
    <source>
        <strain evidence="1">PSN293</strain>
    </source>
</reference>
<reference evidence="1" key="1">
    <citation type="journal article" date="2023" name="Mol. Phylogenet. Evol.">
        <title>Genome-scale phylogeny and comparative genomics of the fungal order Sordariales.</title>
        <authorList>
            <person name="Hensen N."/>
            <person name="Bonometti L."/>
            <person name="Westerberg I."/>
            <person name="Brannstrom I.O."/>
            <person name="Guillou S."/>
            <person name="Cros-Aarteil S."/>
            <person name="Calhoun S."/>
            <person name="Haridas S."/>
            <person name="Kuo A."/>
            <person name="Mondo S."/>
            <person name="Pangilinan J."/>
            <person name="Riley R."/>
            <person name="LaButti K."/>
            <person name="Andreopoulos B."/>
            <person name="Lipzen A."/>
            <person name="Chen C."/>
            <person name="Yan M."/>
            <person name="Daum C."/>
            <person name="Ng V."/>
            <person name="Clum A."/>
            <person name="Steindorff A."/>
            <person name="Ohm R.A."/>
            <person name="Martin F."/>
            <person name="Silar P."/>
            <person name="Natvig D.O."/>
            <person name="Lalanne C."/>
            <person name="Gautier V."/>
            <person name="Ament-Velasquez S.L."/>
            <person name="Kruys A."/>
            <person name="Hutchinson M.I."/>
            <person name="Powell A.J."/>
            <person name="Barry K."/>
            <person name="Miller A.N."/>
            <person name="Grigoriev I.V."/>
            <person name="Debuchy R."/>
            <person name="Gladieux P."/>
            <person name="Hiltunen Thoren M."/>
            <person name="Johannesson H."/>
        </authorList>
    </citation>
    <scope>NUCLEOTIDE SEQUENCE</scope>
    <source>
        <strain evidence="1">PSN293</strain>
    </source>
</reference>
<proteinExistence type="predicted"/>
<dbReference type="EMBL" id="MU858532">
    <property type="protein sequence ID" value="KAK4206049.1"/>
    <property type="molecule type" value="Genomic_DNA"/>
</dbReference>
<comment type="caution">
    <text evidence="1">The sequence shown here is derived from an EMBL/GenBank/DDBJ whole genome shotgun (WGS) entry which is preliminary data.</text>
</comment>
<protein>
    <submittedName>
        <fullName evidence="1">Uncharacterized protein</fullName>
    </submittedName>
</protein>
<sequence>MALVLPVYEFIGSRDIWNTEFYSLDWQLSSFCVYFMMDMAKGEAVLLVPLISNKVDGAESNMSRSLDTHLRESDHLRTSPIKYAVTAIFTIIHPAIVNIGRRIAHIMGELIKKRLDTQNDFSFALDDTPVRPSLATSDELYRLLDDIKDDLANFGSVLSQMLAFLSAFEGNATHYGIAGPVERMKEKLAWAIYEIAKERIIVRAFLARDRGLDNKVRVM</sequence>
<gene>
    <name evidence="1" type="ORF">QBC37DRAFT_435491</name>
</gene>
<evidence type="ECO:0000313" key="1">
    <source>
        <dbReference type="EMBL" id="KAK4206049.1"/>
    </source>
</evidence>
<organism evidence="1 2">
    <name type="scientific">Rhypophila decipiens</name>
    <dbReference type="NCBI Taxonomy" id="261697"/>
    <lineage>
        <taxon>Eukaryota</taxon>
        <taxon>Fungi</taxon>
        <taxon>Dikarya</taxon>
        <taxon>Ascomycota</taxon>
        <taxon>Pezizomycotina</taxon>
        <taxon>Sordariomycetes</taxon>
        <taxon>Sordariomycetidae</taxon>
        <taxon>Sordariales</taxon>
        <taxon>Naviculisporaceae</taxon>
        <taxon>Rhypophila</taxon>
    </lineage>
</organism>
<evidence type="ECO:0000313" key="2">
    <source>
        <dbReference type="Proteomes" id="UP001301769"/>
    </source>
</evidence>
<accession>A0AAN7B0R8</accession>
<name>A0AAN7B0R8_9PEZI</name>
<keyword evidence="2" id="KW-1185">Reference proteome</keyword>